<dbReference type="SUPFAM" id="SSF57850">
    <property type="entry name" value="RING/U-box"/>
    <property type="match status" value="1"/>
</dbReference>
<dbReference type="EC" id="2.3.2.-" evidence="6"/>
<evidence type="ECO:0000256" key="1">
    <source>
        <dbReference type="ARBA" id="ARBA00022723"/>
    </source>
</evidence>
<dbReference type="PANTHER" id="PTHR45798">
    <property type="entry name" value="RING-H2 FINGER PROTEIN ATL61-RELATED-RELATED"/>
    <property type="match status" value="1"/>
</dbReference>
<evidence type="ECO:0000259" key="5">
    <source>
        <dbReference type="PROSITE" id="PS50089"/>
    </source>
</evidence>
<evidence type="ECO:0000256" key="4">
    <source>
        <dbReference type="PROSITE-ProRule" id="PRU00175"/>
    </source>
</evidence>
<dbReference type="EMBL" id="PSQE01000001">
    <property type="protein sequence ID" value="RHN77919.1"/>
    <property type="molecule type" value="Genomic_DNA"/>
</dbReference>
<keyword evidence="1" id="KW-0479">Metal-binding</keyword>
<proteinExistence type="predicted"/>
<dbReference type="Gramene" id="rna1424">
    <property type="protein sequence ID" value="RHN77919.1"/>
    <property type="gene ID" value="gene1424"/>
</dbReference>
<dbReference type="InterPro" id="IPR013083">
    <property type="entry name" value="Znf_RING/FYVE/PHD"/>
</dbReference>
<organism evidence="6 7">
    <name type="scientific">Medicago truncatula</name>
    <name type="common">Barrel medic</name>
    <name type="synonym">Medicago tribuloides</name>
    <dbReference type="NCBI Taxonomy" id="3880"/>
    <lineage>
        <taxon>Eukaryota</taxon>
        <taxon>Viridiplantae</taxon>
        <taxon>Streptophyta</taxon>
        <taxon>Embryophyta</taxon>
        <taxon>Tracheophyta</taxon>
        <taxon>Spermatophyta</taxon>
        <taxon>Magnoliopsida</taxon>
        <taxon>eudicotyledons</taxon>
        <taxon>Gunneridae</taxon>
        <taxon>Pentapetalae</taxon>
        <taxon>rosids</taxon>
        <taxon>fabids</taxon>
        <taxon>Fabales</taxon>
        <taxon>Fabaceae</taxon>
        <taxon>Papilionoideae</taxon>
        <taxon>50 kb inversion clade</taxon>
        <taxon>NPAAA clade</taxon>
        <taxon>Hologalegina</taxon>
        <taxon>IRL clade</taxon>
        <taxon>Trifolieae</taxon>
        <taxon>Medicago</taxon>
    </lineage>
</organism>
<feature type="domain" description="RING-type" evidence="5">
    <location>
        <begin position="155"/>
        <end position="205"/>
    </location>
</feature>
<gene>
    <name evidence="6" type="ORF">MtrunA17_Chr1g0159901</name>
</gene>
<keyword evidence="3" id="KW-0862">Zinc</keyword>
<dbReference type="GO" id="GO:0016746">
    <property type="term" value="F:acyltransferase activity"/>
    <property type="evidence" value="ECO:0007669"/>
    <property type="project" value="UniProtKB-KW"/>
</dbReference>
<dbReference type="InterPro" id="IPR052788">
    <property type="entry name" value="RING-type_E3_ligase_ATL"/>
</dbReference>
<comment type="caution">
    <text evidence="6">The sequence shown here is derived from an EMBL/GenBank/DDBJ whole genome shotgun (WGS) entry which is preliminary data.</text>
</comment>
<sequence>MSSSTESYFIYIEESQNTIPQSFSPHECFLIKLHHFHSTSFNHYDFLIPGNILCDYDEFESVDQDSLSYTFLRNTFLSVDLPHEVLEETLLLMGEYARYMNTVNFEGYRILEMDVFVDTTSNISDDENAIASLSKMLEKLKVKDVDTSFCSREQCSICLEEFCDGSEVPHIIRTKCMHFFHEHCVARWLKQCSFHNRLYSCPVCRSQIQ</sequence>
<dbReference type="PANTHER" id="PTHR45798:SF97">
    <property type="entry name" value="ALCOHOL-SENSITIVE RING FINGER PROTEIN 1"/>
    <property type="match status" value="1"/>
</dbReference>
<dbReference type="Proteomes" id="UP000265566">
    <property type="component" value="Chromosome 1"/>
</dbReference>
<dbReference type="AlphaFoldDB" id="A0A396JI58"/>
<keyword evidence="6" id="KW-0436">Ligase</keyword>
<reference evidence="7" key="1">
    <citation type="journal article" date="2018" name="Nat. Plants">
        <title>Whole-genome landscape of Medicago truncatula symbiotic genes.</title>
        <authorList>
            <person name="Pecrix Y."/>
            <person name="Staton S.E."/>
            <person name="Sallet E."/>
            <person name="Lelandais-Briere C."/>
            <person name="Moreau S."/>
            <person name="Carrere S."/>
            <person name="Blein T."/>
            <person name="Jardinaud M.F."/>
            <person name="Latrasse D."/>
            <person name="Zouine M."/>
            <person name="Zahm M."/>
            <person name="Kreplak J."/>
            <person name="Mayjonade B."/>
            <person name="Satge C."/>
            <person name="Perez M."/>
            <person name="Cauet S."/>
            <person name="Marande W."/>
            <person name="Chantry-Darmon C."/>
            <person name="Lopez-Roques C."/>
            <person name="Bouchez O."/>
            <person name="Berard A."/>
            <person name="Debelle F."/>
            <person name="Munos S."/>
            <person name="Bendahmane A."/>
            <person name="Berges H."/>
            <person name="Niebel A."/>
            <person name="Buitink J."/>
            <person name="Frugier F."/>
            <person name="Benhamed M."/>
            <person name="Crespi M."/>
            <person name="Gouzy J."/>
            <person name="Gamas P."/>
        </authorList>
    </citation>
    <scope>NUCLEOTIDE SEQUENCE [LARGE SCALE GENOMIC DNA]</scope>
    <source>
        <strain evidence="7">cv. Jemalong A17</strain>
    </source>
</reference>
<dbReference type="EC" id="6.2.1.45" evidence="6"/>
<dbReference type="OrthoDB" id="4348522at2759"/>
<protein>
    <submittedName>
        <fullName evidence="6">Putative aminoacyltransferase, E1 ubiquitin-activating enzyme</fullName>
        <ecNumber evidence="6">2.3.2.-</ecNumber>
        <ecNumber evidence="6">6.2.1.45</ecNumber>
    </submittedName>
</protein>
<dbReference type="PROSITE" id="PS50089">
    <property type="entry name" value="ZF_RING_2"/>
    <property type="match status" value="1"/>
</dbReference>
<evidence type="ECO:0000313" key="7">
    <source>
        <dbReference type="Proteomes" id="UP000265566"/>
    </source>
</evidence>
<evidence type="ECO:0000313" key="6">
    <source>
        <dbReference type="EMBL" id="RHN77919.1"/>
    </source>
</evidence>
<keyword evidence="6" id="KW-0808">Transferase</keyword>
<evidence type="ECO:0000256" key="2">
    <source>
        <dbReference type="ARBA" id="ARBA00022771"/>
    </source>
</evidence>
<dbReference type="Gene3D" id="3.30.40.10">
    <property type="entry name" value="Zinc/RING finger domain, C3HC4 (zinc finger)"/>
    <property type="match status" value="1"/>
</dbReference>
<keyword evidence="6" id="KW-0012">Acyltransferase</keyword>
<accession>A0A396JI58</accession>
<keyword evidence="2 4" id="KW-0863">Zinc-finger</keyword>
<evidence type="ECO:0000256" key="3">
    <source>
        <dbReference type="ARBA" id="ARBA00022833"/>
    </source>
</evidence>
<name>A0A396JI58_MEDTR</name>
<dbReference type="GO" id="GO:0004839">
    <property type="term" value="F:ubiquitin activating enzyme activity"/>
    <property type="evidence" value="ECO:0007669"/>
    <property type="project" value="UniProtKB-EC"/>
</dbReference>
<dbReference type="InterPro" id="IPR001841">
    <property type="entry name" value="Znf_RING"/>
</dbReference>
<dbReference type="Pfam" id="PF13639">
    <property type="entry name" value="zf-RING_2"/>
    <property type="match status" value="1"/>
</dbReference>
<dbReference type="GO" id="GO:0008270">
    <property type="term" value="F:zinc ion binding"/>
    <property type="evidence" value="ECO:0007669"/>
    <property type="project" value="UniProtKB-KW"/>
</dbReference>
<dbReference type="SMART" id="SM00184">
    <property type="entry name" value="RING"/>
    <property type="match status" value="1"/>
</dbReference>